<evidence type="ECO:0000259" key="4">
    <source>
        <dbReference type="Pfam" id="PF22926"/>
    </source>
</evidence>
<dbReference type="AlphaFoldDB" id="A0A178VL97"/>
<dbReference type="InterPro" id="IPR053192">
    <property type="entry name" value="Vacuole_Formation_Reg"/>
</dbReference>
<dbReference type="SUPFAM" id="SSF57889">
    <property type="entry name" value="Cysteine-rich domain"/>
    <property type="match status" value="5"/>
</dbReference>
<dbReference type="PANTHER" id="PTHR32410">
    <property type="entry name" value="CYSTEINE/HISTIDINE-RICH C1 DOMAIN FAMILY PROTEIN"/>
    <property type="match status" value="1"/>
</dbReference>
<feature type="domain" description="DC1" evidence="3">
    <location>
        <begin position="485"/>
        <end position="533"/>
    </location>
</feature>
<keyword evidence="1" id="KW-0677">Repeat</keyword>
<evidence type="ECO:0008006" key="7">
    <source>
        <dbReference type="Google" id="ProtNLM"/>
    </source>
</evidence>
<dbReference type="ExpressionAtlas" id="A0A178VL97">
    <property type="expression patterns" value="baseline and differential"/>
</dbReference>
<feature type="domain" description="DC1" evidence="3">
    <location>
        <begin position="543"/>
        <end position="594"/>
    </location>
</feature>
<dbReference type="Pfam" id="PF22926">
    <property type="entry name" value="C1-like_CT"/>
    <property type="match status" value="1"/>
</dbReference>
<dbReference type="Pfam" id="PF03107">
    <property type="entry name" value="C1_2"/>
    <property type="match status" value="5"/>
</dbReference>
<sequence>MPKEKVPPLPPLFGFGRYRNRYGKKMDKEEEEEDEMGPPQPPPPPPPPPPLGFKGCRNKCSAKMIKEKVFPPPRTLGFKGCRSQCSANMDQEEVSQVPPSPPPLACRRYHNQNGNKMDKEKLPSSPPSARRFKRSRNQRSKNMDKEVSSTTPAPRPRRFKRHQNQNGNEIDKKIAVPASHHFPTENPRCPVSHPAQPHSLSPRFGGNTKFGCFSCGENTSPMTEDQIYHFSCTTCDVEFHSGHCLRFPRKLTHPYHLQHPLTFTFRNDETGITSDGIIDESFCTTVFSDSNTSDPKKLGSTESDHCTWCGKSIQGSWSYRCSICNFCLDLSCSQNIPLLLVPNPKSHQHPLVFYRRPLLTPCDACGLVNMLDPSYACFQCNYMVHQSCINLPRVIKITRHQHRLFHTPCLQSKISLCRVCYQKVDTNYGQYSCYHEVCSYVVHSKCATNENVWDAKELEWESEESEEIEDILPLKKVGCGQIKHFSHKHPLKLKKYNGVRDAEKQCQACILPINSSDFYNCRHCDFFLHEVCAGLLRKLSHALHKHPLILITSPRNHYDLIDCSACSRKSTGFRYICPEKKCVSKQVQIDVRCISSIPEYFTHKSHKHPLFISTSSKGENKTYCVGCKKIGMRSYLQCTICKFALCYQCATIPTEVSYKYDKHPLSLCYGEKADETYWCELCEKKVNPRDWFYTCNECCITIHLHCLFGSSSYMKPGFRFKYYSSKVEVRRNSVTRPNCVECGHRCPGYIYYKNDNSVTVTCSLHCFEKKLIPLQTW</sequence>
<feature type="domain" description="DC1" evidence="3">
    <location>
        <begin position="660"/>
        <end position="706"/>
    </location>
</feature>
<protein>
    <recommendedName>
        <fullName evidence="7">Cysteine/Histidine-rich C1 domain family protein</fullName>
    </recommendedName>
</protein>
<reference evidence="6" key="1">
    <citation type="journal article" date="2016" name="Proc. Natl. Acad. Sci. U.S.A.">
        <title>Chromosome-level assembly of Arabidopsis thaliana Ler reveals the extent of translocation and inversion polymorphisms.</title>
        <authorList>
            <person name="Zapata L."/>
            <person name="Ding J."/>
            <person name="Willing E.M."/>
            <person name="Hartwig B."/>
            <person name="Bezdan D."/>
            <person name="Jiao W.B."/>
            <person name="Patel V."/>
            <person name="Velikkakam James G."/>
            <person name="Koornneef M."/>
            <person name="Ossowski S."/>
            <person name="Schneeberger K."/>
        </authorList>
    </citation>
    <scope>NUCLEOTIDE SEQUENCE [LARGE SCALE GENOMIC DNA]</scope>
    <source>
        <strain evidence="6">cv. Landsberg erecta</strain>
    </source>
</reference>
<comment type="caution">
    <text evidence="5">The sequence shown here is derived from an EMBL/GenBank/DDBJ whole genome shotgun (WGS) entry which is preliminary data.</text>
</comment>
<dbReference type="InterPro" id="IPR046349">
    <property type="entry name" value="C1-like_sf"/>
</dbReference>
<feature type="domain" description="DC1" evidence="3">
    <location>
        <begin position="345"/>
        <end position="389"/>
    </location>
</feature>
<feature type="domain" description="DC1" evidence="3">
    <location>
        <begin position="300"/>
        <end position="332"/>
    </location>
</feature>
<dbReference type="PANTHER" id="PTHR32410:SF168">
    <property type="entry name" value="CYSTEINE_HISTIDINE-RICH C1 DOMAIN FAMILY PROTEIN"/>
    <property type="match status" value="1"/>
</dbReference>
<accession>A0A178VL97</accession>
<dbReference type="Proteomes" id="UP000078284">
    <property type="component" value="Chromosome 3"/>
</dbReference>
<evidence type="ECO:0000256" key="2">
    <source>
        <dbReference type="SAM" id="MobiDB-lite"/>
    </source>
</evidence>
<feature type="compositionally biased region" description="Pro residues" evidence="2">
    <location>
        <begin position="38"/>
        <end position="51"/>
    </location>
</feature>
<feature type="domain" description="DC1-like C-terminal" evidence="4">
    <location>
        <begin position="729"/>
        <end position="767"/>
    </location>
</feature>
<proteinExistence type="predicted"/>
<gene>
    <name evidence="5" type="ordered locus">AXX17_At3g11250</name>
</gene>
<dbReference type="EMBL" id="LUHQ01000003">
    <property type="protein sequence ID" value="OAP06498.1"/>
    <property type="molecule type" value="Genomic_DNA"/>
</dbReference>
<name>A0A178VL97_ARATH</name>
<evidence type="ECO:0000259" key="3">
    <source>
        <dbReference type="Pfam" id="PF03107"/>
    </source>
</evidence>
<evidence type="ECO:0000313" key="6">
    <source>
        <dbReference type="Proteomes" id="UP000078284"/>
    </source>
</evidence>
<dbReference type="InterPro" id="IPR004146">
    <property type="entry name" value="DC1"/>
</dbReference>
<organism evidence="5 6">
    <name type="scientific">Arabidopsis thaliana</name>
    <name type="common">Mouse-ear cress</name>
    <dbReference type="NCBI Taxonomy" id="3702"/>
    <lineage>
        <taxon>Eukaryota</taxon>
        <taxon>Viridiplantae</taxon>
        <taxon>Streptophyta</taxon>
        <taxon>Embryophyta</taxon>
        <taxon>Tracheophyta</taxon>
        <taxon>Spermatophyta</taxon>
        <taxon>Magnoliopsida</taxon>
        <taxon>eudicotyledons</taxon>
        <taxon>Gunneridae</taxon>
        <taxon>Pentapetalae</taxon>
        <taxon>rosids</taxon>
        <taxon>malvids</taxon>
        <taxon>Brassicales</taxon>
        <taxon>Brassicaceae</taxon>
        <taxon>Camelineae</taxon>
        <taxon>Arabidopsis</taxon>
    </lineage>
</organism>
<feature type="region of interest" description="Disordered" evidence="2">
    <location>
        <begin position="1"/>
        <end position="58"/>
    </location>
</feature>
<evidence type="ECO:0000256" key="1">
    <source>
        <dbReference type="ARBA" id="ARBA00022737"/>
    </source>
</evidence>
<feature type="compositionally biased region" description="Basic residues" evidence="2">
    <location>
        <begin position="130"/>
        <end position="139"/>
    </location>
</feature>
<feature type="region of interest" description="Disordered" evidence="2">
    <location>
        <begin position="88"/>
        <end position="170"/>
    </location>
</feature>
<dbReference type="InterPro" id="IPR054483">
    <property type="entry name" value="DC1-like_CT"/>
</dbReference>
<evidence type="ECO:0000313" key="5">
    <source>
        <dbReference type="EMBL" id="OAP06498.1"/>
    </source>
</evidence>